<evidence type="ECO:0000313" key="7">
    <source>
        <dbReference type="EMBL" id="MBL0419634.1"/>
    </source>
</evidence>
<dbReference type="InterPro" id="IPR036909">
    <property type="entry name" value="Cyt_c-like_dom_sf"/>
</dbReference>
<evidence type="ECO:0000256" key="4">
    <source>
        <dbReference type="PROSITE-ProRule" id="PRU00433"/>
    </source>
</evidence>
<dbReference type="GO" id="GO:0046872">
    <property type="term" value="F:metal ion binding"/>
    <property type="evidence" value="ECO:0007669"/>
    <property type="project" value="UniProtKB-KW"/>
</dbReference>
<dbReference type="GO" id="GO:0009055">
    <property type="term" value="F:electron transfer activity"/>
    <property type="evidence" value="ECO:0007669"/>
    <property type="project" value="InterPro"/>
</dbReference>
<protein>
    <submittedName>
        <fullName evidence="7">Choice-of-anchor D domain-containing protein</fullName>
    </submittedName>
</protein>
<evidence type="ECO:0000256" key="2">
    <source>
        <dbReference type="ARBA" id="ARBA00022723"/>
    </source>
</evidence>
<dbReference type="PROSITE" id="PS51007">
    <property type="entry name" value="CYTC"/>
    <property type="match status" value="1"/>
</dbReference>
<evidence type="ECO:0000256" key="3">
    <source>
        <dbReference type="ARBA" id="ARBA00023004"/>
    </source>
</evidence>
<keyword evidence="5" id="KW-0732">Signal</keyword>
<proteinExistence type="predicted"/>
<organism evidence="7 8">
    <name type="scientific">Ramlibacter aurantiacus</name>
    <dbReference type="NCBI Taxonomy" id="2801330"/>
    <lineage>
        <taxon>Bacteria</taxon>
        <taxon>Pseudomonadati</taxon>
        <taxon>Pseudomonadota</taxon>
        <taxon>Betaproteobacteria</taxon>
        <taxon>Burkholderiales</taxon>
        <taxon>Comamonadaceae</taxon>
        <taxon>Ramlibacter</taxon>
    </lineage>
</organism>
<keyword evidence="1 4" id="KW-0349">Heme</keyword>
<dbReference type="NCBIfam" id="NF033191">
    <property type="entry name" value="JDVT-CTERM"/>
    <property type="match status" value="1"/>
</dbReference>
<dbReference type="GO" id="GO:0020037">
    <property type="term" value="F:heme binding"/>
    <property type="evidence" value="ECO:0007669"/>
    <property type="project" value="InterPro"/>
</dbReference>
<comment type="caution">
    <text evidence="7">The sequence shown here is derived from an EMBL/GenBank/DDBJ whole genome shotgun (WGS) entry which is preliminary data.</text>
</comment>
<dbReference type="SUPFAM" id="SSF46626">
    <property type="entry name" value="Cytochrome c"/>
    <property type="match status" value="1"/>
</dbReference>
<feature type="signal peptide" evidence="5">
    <location>
        <begin position="1"/>
        <end position="21"/>
    </location>
</feature>
<evidence type="ECO:0000313" key="8">
    <source>
        <dbReference type="Proteomes" id="UP000613011"/>
    </source>
</evidence>
<sequence>MLARYLICLATSVILISAATAADVDVPPLYSSRCSSCHGTPPGVEGKFNMPNLGGDDRLGADAALHKYLQEFVATSDASGIYRGTSPMQGVLNINEVQLIREYLITVRDALVFLDGRRIYTSAEGSHTFTTPVQVGSSSDAVTIRIANTRAKPLQVVGLAGAMTHLSISRNTCIAPPSPPSPPNPPVVAGSAGTIAEECEIDIKFSPAAGTNNGDSLSSVIDLNLRFAAGQTPSDVQYRIRFTGTSAGPPPVGPIFSTAGFDALRQFSAPPDGSDTLCPTIQNAGDGILTLDFSVLQANDEADHSSYFEWGDNARCSAAHRPCNASIGSPISGETTLRPADSACTLAIRFNPSKFGEAGRTGARNAMLRVIHNAPTAGTVADFLMTGDVATVNRPRIGLFTSPSAVAGRVSPPAFAAQPINTTSAPWNELLVFNTGTADGLDLNPVTSTNPDGFALTDDCASAPPLPRITSGSNAPNCAITLRFTPRRLGQSCTTVTISAAVSSNGAQAVEVCGNGVAVPGPLLTLSRESIDFGRRAINGAFLPEPVVIGNGEGASSFLRINTVSLSGGGFVIVPDPATQSTCDDQVLAPGASCTVYVQFTPDPTRPEASYSGSLQINTDAPSAPTRTVGLSAVAGTLESPPVLVFADAPGPITFAGFVIAGQQSERPGMVVLRNAGSVNAGIHAIRMVGADASNFSVSGCPAVMFPGGSCVISVQFVPGSGGAKHAQLEVVSSFGIPPPLVAVSGRAVGGTSAHLTASSSSMALGSVRVGAQSAPLELRLASAGDGVLEVTAISADAPFSVQSKTCPTPPFTLTRGSDCTVSVMFTPTDGNAATGMLRVSTDLDAKALEVPLAGSGQERTDVSSGGCSIASGDALADPTLWALVLLAAAAVFHRRRTAARVRCP</sequence>
<feature type="chain" id="PRO_5037275881" evidence="5">
    <location>
        <begin position="22"/>
        <end position="905"/>
    </location>
</feature>
<dbReference type="InterPro" id="IPR013783">
    <property type="entry name" value="Ig-like_fold"/>
</dbReference>
<dbReference type="RefSeq" id="WP_201682648.1">
    <property type="nucleotide sequence ID" value="NZ_JAEQNA010000001.1"/>
</dbReference>
<name>A0A936ZDK8_9BURK</name>
<keyword evidence="8" id="KW-1185">Reference proteome</keyword>
<accession>A0A936ZDK8</accession>
<dbReference type="Proteomes" id="UP000613011">
    <property type="component" value="Unassembled WGS sequence"/>
</dbReference>
<feature type="domain" description="Cytochrome c" evidence="6">
    <location>
        <begin position="21"/>
        <end position="108"/>
    </location>
</feature>
<gene>
    <name evidence="7" type="ORF">JI739_04650</name>
</gene>
<dbReference type="InterPro" id="IPR009056">
    <property type="entry name" value="Cyt_c-like_dom"/>
</dbReference>
<dbReference type="EMBL" id="JAEQNA010000001">
    <property type="protein sequence ID" value="MBL0419634.1"/>
    <property type="molecule type" value="Genomic_DNA"/>
</dbReference>
<dbReference type="AlphaFoldDB" id="A0A936ZDK8"/>
<dbReference type="NCBIfam" id="NF012200">
    <property type="entry name" value="choice_anch_D"/>
    <property type="match status" value="3"/>
</dbReference>
<dbReference type="Gene3D" id="2.60.40.10">
    <property type="entry name" value="Immunoglobulins"/>
    <property type="match status" value="3"/>
</dbReference>
<keyword evidence="2 4" id="KW-0479">Metal-binding</keyword>
<keyword evidence="3 4" id="KW-0408">Iron</keyword>
<evidence type="ECO:0000256" key="1">
    <source>
        <dbReference type="ARBA" id="ARBA00022617"/>
    </source>
</evidence>
<reference evidence="7" key="1">
    <citation type="submission" date="2021-01" db="EMBL/GenBank/DDBJ databases">
        <title>Ramlibacter sp. strain AW1 16S ribosomal RNA gene Genome sequencing and assembly.</title>
        <authorList>
            <person name="Kang M."/>
        </authorList>
    </citation>
    <scope>NUCLEOTIDE SEQUENCE</scope>
    <source>
        <strain evidence="7">AW1</strain>
    </source>
</reference>
<evidence type="ECO:0000259" key="6">
    <source>
        <dbReference type="PROSITE" id="PS51007"/>
    </source>
</evidence>
<evidence type="ECO:0000256" key="5">
    <source>
        <dbReference type="SAM" id="SignalP"/>
    </source>
</evidence>